<evidence type="ECO:0000313" key="2">
    <source>
        <dbReference type="Proteomes" id="UP001056120"/>
    </source>
</evidence>
<comment type="caution">
    <text evidence="1">The sequence shown here is derived from an EMBL/GenBank/DDBJ whole genome shotgun (WGS) entry which is preliminary data.</text>
</comment>
<dbReference type="EMBL" id="CM042041">
    <property type="protein sequence ID" value="KAI3711695.1"/>
    <property type="molecule type" value="Genomic_DNA"/>
</dbReference>
<name>A0ACB9AP42_9ASTR</name>
<protein>
    <submittedName>
        <fullName evidence="1">Uncharacterized protein</fullName>
    </submittedName>
</protein>
<reference evidence="2" key="1">
    <citation type="journal article" date="2022" name="Mol. Ecol. Resour.">
        <title>The genomes of chicory, endive, great burdock and yacon provide insights into Asteraceae palaeo-polyploidization history and plant inulin production.</title>
        <authorList>
            <person name="Fan W."/>
            <person name="Wang S."/>
            <person name="Wang H."/>
            <person name="Wang A."/>
            <person name="Jiang F."/>
            <person name="Liu H."/>
            <person name="Zhao H."/>
            <person name="Xu D."/>
            <person name="Zhang Y."/>
        </authorList>
    </citation>
    <scope>NUCLEOTIDE SEQUENCE [LARGE SCALE GENOMIC DNA]</scope>
    <source>
        <strain evidence="2">cv. Yunnan</strain>
    </source>
</reference>
<gene>
    <name evidence="1" type="ORF">L1987_70235</name>
</gene>
<evidence type="ECO:0000313" key="1">
    <source>
        <dbReference type="EMBL" id="KAI3711695.1"/>
    </source>
</evidence>
<keyword evidence="2" id="KW-1185">Reference proteome</keyword>
<reference evidence="1 2" key="2">
    <citation type="journal article" date="2022" name="Mol. Ecol. Resour.">
        <title>The genomes of chicory, endive, great burdock and yacon provide insights into Asteraceae paleo-polyploidization history and plant inulin production.</title>
        <authorList>
            <person name="Fan W."/>
            <person name="Wang S."/>
            <person name="Wang H."/>
            <person name="Wang A."/>
            <person name="Jiang F."/>
            <person name="Liu H."/>
            <person name="Zhao H."/>
            <person name="Xu D."/>
            <person name="Zhang Y."/>
        </authorList>
    </citation>
    <scope>NUCLEOTIDE SEQUENCE [LARGE SCALE GENOMIC DNA]</scope>
    <source>
        <strain evidence="2">cv. Yunnan</strain>
        <tissue evidence="1">Leaves</tissue>
    </source>
</reference>
<proteinExistence type="predicted"/>
<sequence length="112" mass="13055">MVRVSCNGLVLLCSLRVMEGAPGFWAMVSGNRCVFWCHLTTTLWLFFYEPWSMFFDGILGPVFLRFIFLLPQIVTFLVIIMNVFNVICYCCLLLVVTYKCLKLYVLSYLCCY</sequence>
<accession>A0ACB9AP42</accession>
<dbReference type="Proteomes" id="UP001056120">
    <property type="component" value="Linkage Group LG24"/>
</dbReference>
<organism evidence="1 2">
    <name type="scientific">Smallanthus sonchifolius</name>
    <dbReference type="NCBI Taxonomy" id="185202"/>
    <lineage>
        <taxon>Eukaryota</taxon>
        <taxon>Viridiplantae</taxon>
        <taxon>Streptophyta</taxon>
        <taxon>Embryophyta</taxon>
        <taxon>Tracheophyta</taxon>
        <taxon>Spermatophyta</taxon>
        <taxon>Magnoliopsida</taxon>
        <taxon>eudicotyledons</taxon>
        <taxon>Gunneridae</taxon>
        <taxon>Pentapetalae</taxon>
        <taxon>asterids</taxon>
        <taxon>campanulids</taxon>
        <taxon>Asterales</taxon>
        <taxon>Asteraceae</taxon>
        <taxon>Asteroideae</taxon>
        <taxon>Heliantheae alliance</taxon>
        <taxon>Millerieae</taxon>
        <taxon>Smallanthus</taxon>
    </lineage>
</organism>